<proteinExistence type="predicted"/>
<dbReference type="AlphaFoldDB" id="A0A512M2E3"/>
<gene>
    <name evidence="1" type="ORF">BGE01nite_01690</name>
</gene>
<evidence type="ECO:0000313" key="1">
    <source>
        <dbReference type="EMBL" id="GEP40878.1"/>
    </source>
</evidence>
<comment type="caution">
    <text evidence="1">The sequence shown here is derived from an EMBL/GenBank/DDBJ whole genome shotgun (WGS) entry which is preliminary data.</text>
</comment>
<accession>A0A512M2E3</accession>
<evidence type="ECO:0000313" key="2">
    <source>
        <dbReference type="Proteomes" id="UP000321577"/>
    </source>
</evidence>
<dbReference type="OrthoDB" id="3255521at2"/>
<protein>
    <submittedName>
        <fullName evidence="1">Uncharacterized protein</fullName>
    </submittedName>
</protein>
<dbReference type="EMBL" id="BKAG01000001">
    <property type="protein sequence ID" value="GEP40878.1"/>
    <property type="molecule type" value="Genomic_DNA"/>
</dbReference>
<organism evidence="1 2">
    <name type="scientific">Brevifollis gellanilyticus</name>
    <dbReference type="NCBI Taxonomy" id="748831"/>
    <lineage>
        <taxon>Bacteria</taxon>
        <taxon>Pseudomonadati</taxon>
        <taxon>Verrucomicrobiota</taxon>
        <taxon>Verrucomicrobiia</taxon>
        <taxon>Verrucomicrobiales</taxon>
        <taxon>Verrucomicrobiaceae</taxon>
    </lineage>
</organism>
<reference evidence="1 2" key="1">
    <citation type="submission" date="2019-07" db="EMBL/GenBank/DDBJ databases">
        <title>Whole genome shotgun sequence of Brevifollis gellanilyticus NBRC 108608.</title>
        <authorList>
            <person name="Hosoyama A."/>
            <person name="Uohara A."/>
            <person name="Ohji S."/>
            <person name="Ichikawa N."/>
        </authorList>
    </citation>
    <scope>NUCLEOTIDE SEQUENCE [LARGE SCALE GENOMIC DNA]</scope>
    <source>
        <strain evidence="1 2">NBRC 108608</strain>
    </source>
</reference>
<keyword evidence="2" id="KW-1185">Reference proteome</keyword>
<dbReference type="Proteomes" id="UP000321577">
    <property type="component" value="Unassembled WGS sequence"/>
</dbReference>
<name>A0A512M2E3_9BACT</name>
<sequence>MTHEIQIGVKGRILEGDEAGHFILVQNDEENTGGFLILTASDEEMIEGHDAWVEDYKQLEAYFDESHWKIDWRNRTAATS</sequence>